<gene>
    <name evidence="1" type="ORF">IFM89_003977</name>
</gene>
<sequence>MLAPHLHTTHICLMNDEHMMLSFNTDTEDGSIKEIGTLTEGKPSVSAIASLNYQELEILRVVAAQRIVDGTRLWILSRDLGNILKQQTSIGISSSNDSKTVVYVGREGEGVIGAITISDTLRHDARSTLDRKGVEKTPGWPMLVGRYMPKLVWAVDNPGSWMESCVLNGRLLVKPQTASSRNKSNLTVVLELGRCLLYPIYVMLMLYYQTKVSCRNNRSHTLKENTTLVPSLDANALCALDDAGRLVRTERLRTKDITHRVKLKNYWYIDAISSFTISERFLSSRQRKFPLRNNDMKAKVTAFACLHQDYERPISS</sequence>
<organism evidence="1 2">
    <name type="scientific">Coptis chinensis</name>
    <dbReference type="NCBI Taxonomy" id="261450"/>
    <lineage>
        <taxon>Eukaryota</taxon>
        <taxon>Viridiplantae</taxon>
        <taxon>Streptophyta</taxon>
        <taxon>Embryophyta</taxon>
        <taxon>Tracheophyta</taxon>
        <taxon>Spermatophyta</taxon>
        <taxon>Magnoliopsida</taxon>
        <taxon>Ranunculales</taxon>
        <taxon>Ranunculaceae</taxon>
        <taxon>Coptidoideae</taxon>
        <taxon>Coptis</taxon>
    </lineage>
</organism>
<proteinExistence type="predicted"/>
<dbReference type="Proteomes" id="UP000631114">
    <property type="component" value="Unassembled WGS sequence"/>
</dbReference>
<dbReference type="AlphaFoldDB" id="A0A835LGX3"/>
<comment type="caution">
    <text evidence="1">The sequence shown here is derived from an EMBL/GenBank/DDBJ whole genome shotgun (WGS) entry which is preliminary data.</text>
</comment>
<evidence type="ECO:0000313" key="2">
    <source>
        <dbReference type="Proteomes" id="UP000631114"/>
    </source>
</evidence>
<dbReference type="EMBL" id="JADFTS010000008">
    <property type="protein sequence ID" value="KAF9591354.1"/>
    <property type="molecule type" value="Genomic_DNA"/>
</dbReference>
<name>A0A835LGX3_9MAGN</name>
<keyword evidence="2" id="KW-1185">Reference proteome</keyword>
<accession>A0A835LGX3</accession>
<reference evidence="1 2" key="1">
    <citation type="submission" date="2020-10" db="EMBL/GenBank/DDBJ databases">
        <title>The Coptis chinensis genome and diversification of protoberbering-type alkaloids.</title>
        <authorList>
            <person name="Wang B."/>
            <person name="Shu S."/>
            <person name="Song C."/>
            <person name="Liu Y."/>
        </authorList>
    </citation>
    <scope>NUCLEOTIDE SEQUENCE [LARGE SCALE GENOMIC DNA]</scope>
    <source>
        <strain evidence="1">HL-2020</strain>
        <tissue evidence="1">Leaf</tissue>
    </source>
</reference>
<protein>
    <submittedName>
        <fullName evidence="1">Uncharacterized protein</fullName>
    </submittedName>
</protein>
<dbReference type="OrthoDB" id="432719at2759"/>
<evidence type="ECO:0000313" key="1">
    <source>
        <dbReference type="EMBL" id="KAF9591354.1"/>
    </source>
</evidence>